<dbReference type="Gene3D" id="2.40.440.10">
    <property type="entry name" value="L,D-transpeptidase catalytic domain-like"/>
    <property type="match status" value="1"/>
</dbReference>
<keyword evidence="8" id="KW-0732">Signal</keyword>
<evidence type="ECO:0000259" key="9">
    <source>
        <dbReference type="PROSITE" id="PS52029"/>
    </source>
</evidence>
<keyword evidence="5 6" id="KW-0961">Cell wall biogenesis/degradation</keyword>
<keyword evidence="11" id="KW-1185">Reference proteome</keyword>
<sequence length="273" mass="31666">MKIRLFILLMCMTLLLVGCENEGFQKPNVEETINVVEDDKEASKELNDTANTENDGKNEENKDKEEAKKYIGQALDTLEWDKVVEVYKEKSKKSEVIYKMKDLEEIELIETVPYGWFKVRLEDGTEGYVDARYVRTKEVPPHEYNENIEGYALVFTHQDQTLRIYKDGQLVKESIGSSGLWDHFTPRGIFQIEKGRRGKWAYIPRFNQGFKYWVGFKGVYLFHSVPYDKNGQVIQEEAEKLGQPASHGCIRLPVDVAKFIYENVPEGSLVLIY</sequence>
<dbReference type="CDD" id="cd16913">
    <property type="entry name" value="YkuD_like"/>
    <property type="match status" value="1"/>
</dbReference>
<evidence type="ECO:0000256" key="1">
    <source>
        <dbReference type="ARBA" id="ARBA00004752"/>
    </source>
</evidence>
<dbReference type="GO" id="GO:0008360">
    <property type="term" value="P:regulation of cell shape"/>
    <property type="evidence" value="ECO:0007669"/>
    <property type="project" value="UniProtKB-UniRule"/>
</dbReference>
<dbReference type="RefSeq" id="WP_006307027.1">
    <property type="nucleotide sequence ID" value="NZ_ARZA01000039.1"/>
</dbReference>
<evidence type="ECO:0000256" key="7">
    <source>
        <dbReference type="SAM" id="MobiDB-lite"/>
    </source>
</evidence>
<dbReference type="OrthoDB" id="177750at2"/>
<dbReference type="GO" id="GO:0018104">
    <property type="term" value="P:peptidoglycan-protein cross-linking"/>
    <property type="evidence" value="ECO:0007669"/>
    <property type="project" value="TreeGrafter"/>
</dbReference>
<keyword evidence="2" id="KW-0808">Transferase</keyword>
<feature type="chain" id="PRO_5039646438" evidence="8">
    <location>
        <begin position="19"/>
        <end position="273"/>
    </location>
</feature>
<feature type="region of interest" description="Disordered" evidence="7">
    <location>
        <begin position="37"/>
        <end position="65"/>
    </location>
</feature>
<reference evidence="10 11" key="1">
    <citation type="journal article" date="2015" name="Geomicrobiol. J.">
        <title>Caldisalinibacter kiritimatiensis gen. nov., sp. nov., a moderately thermohalophilic thiosulfate-reducing bacterium from a hypersaline microbial mat.</title>
        <authorList>
            <person name="Ben Hania W."/>
            <person name="Joseph M."/>
            <person name="Fiebig A."/>
            <person name="Bunk B."/>
            <person name="Klenk H.-P."/>
            <person name="Fardeau M.-L."/>
            <person name="Spring S."/>
        </authorList>
    </citation>
    <scope>NUCLEOTIDE SEQUENCE [LARGE SCALE GENOMIC DNA]</scope>
    <source>
        <strain evidence="10 11">L21-TH-D2</strain>
    </source>
</reference>
<gene>
    <name evidence="10" type="ORF">L21TH_0245</name>
</gene>
<comment type="caution">
    <text evidence="10">The sequence shown here is derived from an EMBL/GenBank/DDBJ whole genome shotgun (WGS) entry which is preliminary data.</text>
</comment>
<dbReference type="PROSITE" id="PS51257">
    <property type="entry name" value="PROKAR_LIPOPROTEIN"/>
    <property type="match status" value="1"/>
</dbReference>
<dbReference type="SUPFAM" id="SSF50044">
    <property type="entry name" value="SH3-domain"/>
    <property type="match status" value="1"/>
</dbReference>
<evidence type="ECO:0000256" key="2">
    <source>
        <dbReference type="ARBA" id="ARBA00022679"/>
    </source>
</evidence>
<dbReference type="Gene3D" id="2.30.30.40">
    <property type="entry name" value="SH3 Domains"/>
    <property type="match status" value="1"/>
</dbReference>
<keyword evidence="3 6" id="KW-0133">Cell shape</keyword>
<feature type="compositionally biased region" description="Basic and acidic residues" evidence="7">
    <location>
        <begin position="54"/>
        <end position="65"/>
    </location>
</feature>
<protein>
    <submittedName>
        <fullName evidence="10">Cell surface protein, ErfK family</fullName>
    </submittedName>
</protein>
<evidence type="ECO:0000313" key="10">
    <source>
        <dbReference type="EMBL" id="EOD01704.1"/>
    </source>
</evidence>
<dbReference type="PROSITE" id="PS52029">
    <property type="entry name" value="LD_TPASE"/>
    <property type="match status" value="1"/>
</dbReference>
<dbReference type="InterPro" id="IPR003646">
    <property type="entry name" value="SH3-like_bac-type"/>
</dbReference>
<proteinExistence type="predicted"/>
<evidence type="ECO:0000256" key="6">
    <source>
        <dbReference type="PROSITE-ProRule" id="PRU01373"/>
    </source>
</evidence>
<dbReference type="UniPathway" id="UPA00219"/>
<dbReference type="GO" id="GO:0016740">
    <property type="term" value="F:transferase activity"/>
    <property type="evidence" value="ECO:0007669"/>
    <property type="project" value="UniProtKB-KW"/>
</dbReference>
<dbReference type="Pfam" id="PF08239">
    <property type="entry name" value="SH3_3"/>
    <property type="match status" value="1"/>
</dbReference>
<keyword evidence="4 6" id="KW-0573">Peptidoglycan synthesis</keyword>
<dbReference type="EMBL" id="ARZA01000039">
    <property type="protein sequence ID" value="EOD01704.1"/>
    <property type="molecule type" value="Genomic_DNA"/>
</dbReference>
<dbReference type="Proteomes" id="UP000013378">
    <property type="component" value="Unassembled WGS sequence"/>
</dbReference>
<name>R1CYP3_9FIRM</name>
<dbReference type="STRING" id="1304284.L21TH_0245"/>
<dbReference type="Pfam" id="PF03734">
    <property type="entry name" value="YkuD"/>
    <property type="match status" value="1"/>
</dbReference>
<dbReference type="AlphaFoldDB" id="R1CYP3"/>
<dbReference type="InterPro" id="IPR005490">
    <property type="entry name" value="LD_TPept_cat_dom"/>
</dbReference>
<evidence type="ECO:0000256" key="8">
    <source>
        <dbReference type="SAM" id="SignalP"/>
    </source>
</evidence>
<dbReference type="InterPro" id="IPR036028">
    <property type="entry name" value="SH3-like_dom_sf"/>
</dbReference>
<dbReference type="SUPFAM" id="SSF141523">
    <property type="entry name" value="L,D-transpeptidase catalytic domain-like"/>
    <property type="match status" value="1"/>
</dbReference>
<dbReference type="InterPro" id="IPR050979">
    <property type="entry name" value="LD-transpeptidase"/>
</dbReference>
<feature type="domain" description="L,D-TPase catalytic" evidence="9">
    <location>
        <begin position="151"/>
        <end position="273"/>
    </location>
</feature>
<comment type="pathway">
    <text evidence="1 6">Cell wall biogenesis; peptidoglycan biosynthesis.</text>
</comment>
<evidence type="ECO:0000256" key="4">
    <source>
        <dbReference type="ARBA" id="ARBA00022984"/>
    </source>
</evidence>
<organism evidence="10 11">
    <name type="scientific">Caldisalinibacter kiritimatiensis</name>
    <dbReference type="NCBI Taxonomy" id="1304284"/>
    <lineage>
        <taxon>Bacteria</taxon>
        <taxon>Bacillati</taxon>
        <taxon>Bacillota</taxon>
        <taxon>Tissierellia</taxon>
        <taxon>Tissierellales</taxon>
        <taxon>Thermohalobacteraceae</taxon>
        <taxon>Caldisalinibacter</taxon>
    </lineage>
</organism>
<dbReference type="eggNOG" id="COG1376">
    <property type="taxonomic scope" value="Bacteria"/>
</dbReference>
<dbReference type="GO" id="GO:0071972">
    <property type="term" value="F:peptidoglycan L,D-transpeptidase activity"/>
    <property type="evidence" value="ECO:0007669"/>
    <property type="project" value="TreeGrafter"/>
</dbReference>
<evidence type="ECO:0000313" key="11">
    <source>
        <dbReference type="Proteomes" id="UP000013378"/>
    </source>
</evidence>
<dbReference type="PANTHER" id="PTHR30582:SF2">
    <property type="entry name" value="L,D-TRANSPEPTIDASE YCIB-RELATED"/>
    <property type="match status" value="1"/>
</dbReference>
<dbReference type="GO" id="GO:0005576">
    <property type="term" value="C:extracellular region"/>
    <property type="evidence" value="ECO:0007669"/>
    <property type="project" value="TreeGrafter"/>
</dbReference>
<dbReference type="GO" id="GO:0071555">
    <property type="term" value="P:cell wall organization"/>
    <property type="evidence" value="ECO:0007669"/>
    <property type="project" value="UniProtKB-UniRule"/>
</dbReference>
<evidence type="ECO:0000256" key="5">
    <source>
        <dbReference type="ARBA" id="ARBA00023316"/>
    </source>
</evidence>
<dbReference type="PANTHER" id="PTHR30582">
    <property type="entry name" value="L,D-TRANSPEPTIDASE"/>
    <property type="match status" value="1"/>
</dbReference>
<feature type="active site" description="Proton donor/acceptor" evidence="6">
    <location>
        <position position="223"/>
    </location>
</feature>
<dbReference type="InterPro" id="IPR038063">
    <property type="entry name" value="Transpep_catalytic_dom"/>
</dbReference>
<feature type="signal peptide" evidence="8">
    <location>
        <begin position="1"/>
        <end position="18"/>
    </location>
</feature>
<evidence type="ECO:0000256" key="3">
    <source>
        <dbReference type="ARBA" id="ARBA00022960"/>
    </source>
</evidence>
<feature type="active site" description="Nucleophile" evidence="6">
    <location>
        <position position="249"/>
    </location>
</feature>
<accession>R1CYP3</accession>